<comment type="subcellular location">
    <subcellularLocation>
        <location evidence="3">Cytoplasm</location>
    </subcellularLocation>
</comment>
<dbReference type="CDD" id="cd02022">
    <property type="entry name" value="DPCK"/>
    <property type="match status" value="1"/>
</dbReference>
<reference evidence="5" key="2">
    <citation type="submission" date="2021-04" db="EMBL/GenBank/DDBJ databases">
        <authorList>
            <person name="Gilroy R."/>
        </authorList>
    </citation>
    <scope>NUCLEOTIDE SEQUENCE</scope>
    <source>
        <strain evidence="5">ChiBcec8-13705</strain>
    </source>
</reference>
<dbReference type="Pfam" id="PF01121">
    <property type="entry name" value="CoaE"/>
    <property type="match status" value="1"/>
</dbReference>
<feature type="binding site" evidence="3">
    <location>
        <begin position="11"/>
        <end position="16"/>
    </location>
    <ligand>
        <name>ATP</name>
        <dbReference type="ChEBI" id="CHEBI:30616"/>
    </ligand>
</feature>
<protein>
    <recommendedName>
        <fullName evidence="3 4">Dephospho-CoA kinase</fullName>
        <ecNumber evidence="3 4">2.7.1.24</ecNumber>
    </recommendedName>
    <alternativeName>
        <fullName evidence="3">Dephosphocoenzyme A kinase</fullName>
    </alternativeName>
</protein>
<dbReference type="GO" id="GO:0005737">
    <property type="term" value="C:cytoplasm"/>
    <property type="evidence" value="ECO:0007669"/>
    <property type="project" value="UniProtKB-SubCell"/>
</dbReference>
<comment type="pathway">
    <text evidence="3">Cofactor biosynthesis; coenzyme A biosynthesis; CoA from (R)-pantothenate: step 5/5.</text>
</comment>
<dbReference type="Proteomes" id="UP000886803">
    <property type="component" value="Unassembled WGS sequence"/>
</dbReference>
<dbReference type="PANTHER" id="PTHR10695">
    <property type="entry name" value="DEPHOSPHO-COA KINASE-RELATED"/>
    <property type="match status" value="1"/>
</dbReference>
<dbReference type="AlphaFoldDB" id="A0A9D2S4H4"/>
<dbReference type="HAMAP" id="MF_00376">
    <property type="entry name" value="Dephospho_CoA_kinase"/>
    <property type="match status" value="1"/>
</dbReference>
<dbReference type="NCBIfam" id="TIGR00152">
    <property type="entry name" value="dephospho-CoA kinase"/>
    <property type="match status" value="1"/>
</dbReference>
<keyword evidence="1 3" id="KW-0547">Nucleotide-binding</keyword>
<evidence type="ECO:0000256" key="2">
    <source>
        <dbReference type="ARBA" id="ARBA00022840"/>
    </source>
</evidence>
<reference evidence="5" key="1">
    <citation type="journal article" date="2021" name="PeerJ">
        <title>Extensive microbial diversity within the chicken gut microbiome revealed by metagenomics and culture.</title>
        <authorList>
            <person name="Gilroy R."/>
            <person name="Ravi A."/>
            <person name="Getino M."/>
            <person name="Pursley I."/>
            <person name="Horton D.L."/>
            <person name="Alikhan N.F."/>
            <person name="Baker D."/>
            <person name="Gharbi K."/>
            <person name="Hall N."/>
            <person name="Watson M."/>
            <person name="Adriaenssens E.M."/>
            <person name="Foster-Nyarko E."/>
            <person name="Jarju S."/>
            <person name="Secka A."/>
            <person name="Antonio M."/>
            <person name="Oren A."/>
            <person name="Chaudhuri R.R."/>
            <person name="La Ragione R."/>
            <person name="Hildebrand F."/>
            <person name="Pallen M.J."/>
        </authorList>
    </citation>
    <scope>NUCLEOTIDE SEQUENCE</scope>
    <source>
        <strain evidence="5">ChiBcec8-13705</strain>
    </source>
</reference>
<evidence type="ECO:0000313" key="5">
    <source>
        <dbReference type="EMBL" id="HJB42981.1"/>
    </source>
</evidence>
<keyword evidence="3" id="KW-0963">Cytoplasm</keyword>
<dbReference type="InterPro" id="IPR001977">
    <property type="entry name" value="Depp_CoAkinase"/>
</dbReference>
<dbReference type="GO" id="GO:0005524">
    <property type="term" value="F:ATP binding"/>
    <property type="evidence" value="ECO:0007669"/>
    <property type="project" value="UniProtKB-UniRule"/>
</dbReference>
<comment type="function">
    <text evidence="3">Catalyzes the phosphorylation of the 3'-hydroxyl group of dephosphocoenzyme A to form coenzyme A.</text>
</comment>
<comment type="similarity">
    <text evidence="3">Belongs to the CoaE family.</text>
</comment>
<evidence type="ECO:0000313" key="6">
    <source>
        <dbReference type="Proteomes" id="UP000886803"/>
    </source>
</evidence>
<name>A0A9D2S4H4_9FIRM</name>
<accession>A0A9D2S4H4</accession>
<proteinExistence type="inferred from homology"/>
<dbReference type="GO" id="GO:0015937">
    <property type="term" value="P:coenzyme A biosynthetic process"/>
    <property type="evidence" value="ECO:0007669"/>
    <property type="project" value="UniProtKB-UniRule"/>
</dbReference>
<keyword evidence="3" id="KW-0173">Coenzyme A biosynthesis</keyword>
<sequence>MRVIGITGRSGCGKSTVTKLYASKGYPCIDADLIAREVLQPGSPCLARLQNVFGSDIVEESGLVRRHLLADRAFATPAGTRALTEITHPEILRRIDARLAQARQKGAKLAFVDGAVIVGTPFETRCDGILLVTAPYEQSLARICARDSLSPAMARRRLDAQTPESALRAAADWVLENDSTPQRLCERALALLARLEGE</sequence>
<evidence type="ECO:0000256" key="3">
    <source>
        <dbReference type="HAMAP-Rule" id="MF_00376"/>
    </source>
</evidence>
<gene>
    <name evidence="3 5" type="primary">coaE</name>
    <name evidence="5" type="ORF">H9945_10845</name>
</gene>
<evidence type="ECO:0000256" key="4">
    <source>
        <dbReference type="NCBIfam" id="TIGR00152"/>
    </source>
</evidence>
<dbReference type="InterPro" id="IPR027417">
    <property type="entry name" value="P-loop_NTPase"/>
</dbReference>
<keyword evidence="3 5" id="KW-0418">Kinase</keyword>
<organism evidence="5 6">
    <name type="scientific">Candidatus Gemmiger avicola</name>
    <dbReference type="NCBI Taxonomy" id="2838605"/>
    <lineage>
        <taxon>Bacteria</taxon>
        <taxon>Bacillati</taxon>
        <taxon>Bacillota</taxon>
        <taxon>Clostridia</taxon>
        <taxon>Eubacteriales</taxon>
        <taxon>Gemmiger</taxon>
    </lineage>
</organism>
<dbReference type="GO" id="GO:0004140">
    <property type="term" value="F:dephospho-CoA kinase activity"/>
    <property type="evidence" value="ECO:0007669"/>
    <property type="project" value="UniProtKB-UniRule"/>
</dbReference>
<dbReference type="PROSITE" id="PS51219">
    <property type="entry name" value="DPCK"/>
    <property type="match status" value="1"/>
</dbReference>
<dbReference type="SUPFAM" id="SSF52540">
    <property type="entry name" value="P-loop containing nucleoside triphosphate hydrolases"/>
    <property type="match status" value="1"/>
</dbReference>
<comment type="caution">
    <text evidence="5">The sequence shown here is derived from an EMBL/GenBank/DDBJ whole genome shotgun (WGS) entry which is preliminary data.</text>
</comment>
<keyword evidence="3 5" id="KW-0808">Transferase</keyword>
<dbReference type="Gene3D" id="3.40.50.300">
    <property type="entry name" value="P-loop containing nucleotide triphosphate hydrolases"/>
    <property type="match status" value="1"/>
</dbReference>
<dbReference type="EMBL" id="DWYG01000184">
    <property type="protein sequence ID" value="HJB42981.1"/>
    <property type="molecule type" value="Genomic_DNA"/>
</dbReference>
<dbReference type="PANTHER" id="PTHR10695:SF46">
    <property type="entry name" value="BIFUNCTIONAL COENZYME A SYNTHASE-RELATED"/>
    <property type="match status" value="1"/>
</dbReference>
<keyword evidence="2 3" id="KW-0067">ATP-binding</keyword>
<dbReference type="EC" id="2.7.1.24" evidence="3 4"/>
<comment type="catalytic activity">
    <reaction evidence="3">
        <text>3'-dephospho-CoA + ATP = ADP + CoA + H(+)</text>
        <dbReference type="Rhea" id="RHEA:18245"/>
        <dbReference type="ChEBI" id="CHEBI:15378"/>
        <dbReference type="ChEBI" id="CHEBI:30616"/>
        <dbReference type="ChEBI" id="CHEBI:57287"/>
        <dbReference type="ChEBI" id="CHEBI:57328"/>
        <dbReference type="ChEBI" id="CHEBI:456216"/>
        <dbReference type="EC" id="2.7.1.24"/>
    </reaction>
</comment>
<evidence type="ECO:0000256" key="1">
    <source>
        <dbReference type="ARBA" id="ARBA00022741"/>
    </source>
</evidence>